<evidence type="ECO:0000259" key="2">
    <source>
        <dbReference type="Pfam" id="PF04884"/>
    </source>
</evidence>
<organism evidence="3 4">
    <name type="scientific">Cyanidium caldarium</name>
    <name type="common">Red alga</name>
    <dbReference type="NCBI Taxonomy" id="2771"/>
    <lineage>
        <taxon>Eukaryota</taxon>
        <taxon>Rhodophyta</taxon>
        <taxon>Bangiophyceae</taxon>
        <taxon>Cyanidiales</taxon>
        <taxon>Cyanidiaceae</taxon>
        <taxon>Cyanidium</taxon>
    </lineage>
</organism>
<gene>
    <name evidence="3" type="ORF">CDCA_CDCA10G3046</name>
</gene>
<comment type="caution">
    <text evidence="3">The sequence shown here is derived from an EMBL/GenBank/DDBJ whole genome shotgun (WGS) entry which is preliminary data.</text>
</comment>
<accession>A0AAV9IXZ8</accession>
<reference evidence="3 4" key="1">
    <citation type="submission" date="2022-07" db="EMBL/GenBank/DDBJ databases">
        <title>Genome-wide signatures of adaptation to extreme environments.</title>
        <authorList>
            <person name="Cho C.H."/>
            <person name="Yoon H.S."/>
        </authorList>
    </citation>
    <scope>NUCLEOTIDE SEQUENCE [LARGE SCALE GENOMIC DNA]</scope>
    <source>
        <strain evidence="3 4">DBV 063 E5</strain>
    </source>
</reference>
<feature type="domain" description="Protein root UVB sensitive/RUS" evidence="2">
    <location>
        <begin position="395"/>
        <end position="615"/>
    </location>
</feature>
<comment type="similarity">
    <text evidence="1">Belongs to the RUS1 family.</text>
</comment>
<protein>
    <recommendedName>
        <fullName evidence="2">Protein root UVB sensitive/RUS domain-containing protein</fullName>
    </recommendedName>
</protein>
<dbReference type="InterPro" id="IPR006968">
    <property type="entry name" value="RUS_fam"/>
</dbReference>
<evidence type="ECO:0000313" key="3">
    <source>
        <dbReference type="EMBL" id="KAK4537021.1"/>
    </source>
</evidence>
<dbReference type="Proteomes" id="UP001301350">
    <property type="component" value="Unassembled WGS sequence"/>
</dbReference>
<sequence length="753" mass="84069">MAETAFAGPWVGSTRRRESASGDAVAGRLWRVGPIDEWEHARCEQRWASGCGSVARLGGCARLDVSLRVASRQWAARFDAWRTWRRPSVSARERAPRKLVLVVLAPAVNLRLDDNAALVAGLQHAALGDADLVVAAPRSLARTYAAAYGDLDAALRRRGSALCWVDVCGLVGASGEPTLSVLPDWIFACRGAEVFLQGLPAQRLVWCQSTPAGTAPHEAPRMLPPLPPGWSPAQIHPPSVPRCSVNSVSVTETQALAQLRSLACHLELPELMMCLREAMAAGVLSGARLVHECRRRHRRRRHRQQRALRRPRRLPHIAVWTLACAGAPALALRSIHGTEAHAVFDVRGSHVRELIWDDTRHRYVYRHRAGDANYEAEMRGFFQRRWLWLKQSFIPEDVSPDYYAFAQWRVFQRLMSSTVGVFGTQALLLALGIKSGNKISQAATISWVLKDGLSRVGKMLWASQLGRDMDADPKRFRFFSALLYSLGNGLEILTRVLPQSFLLIATAANTAKLCSMLTASATRNAMYRSFSGRHDNIADITAKGEAQITIADLGGMALGIQLSKVIGTSRPKVALTYLVLSAVDLFAIWQELRVIEFRTLNLQRSCLIVEQYLRHGTVPTPKEVSARERILLPEPLPRSAFTSLDRLIRSQTEAEALFRRYEGEKFILRPGPVQGLWRWFRPDRGGIVLRDDATPQDVFRAIVAWNVLRHKLVDDEEQVVPRMRQTVDAALAAAAKAGWQNLVYPRFSRRAHW</sequence>
<evidence type="ECO:0000313" key="4">
    <source>
        <dbReference type="Proteomes" id="UP001301350"/>
    </source>
</evidence>
<dbReference type="EMBL" id="JANCYW010000010">
    <property type="protein sequence ID" value="KAK4537021.1"/>
    <property type="molecule type" value="Genomic_DNA"/>
</dbReference>
<name>A0AAV9IXZ8_CYACA</name>
<evidence type="ECO:0000256" key="1">
    <source>
        <dbReference type="ARBA" id="ARBA00007558"/>
    </source>
</evidence>
<dbReference type="AlphaFoldDB" id="A0AAV9IXZ8"/>
<dbReference type="InterPro" id="IPR054549">
    <property type="entry name" value="UVB_sens_RUS_dom"/>
</dbReference>
<keyword evidence="4" id="KW-1185">Reference proteome</keyword>
<proteinExistence type="inferred from homology"/>
<dbReference type="PANTHER" id="PTHR12770:SF20">
    <property type="entry name" value="PROTEIN ROOT UVB SENSITIVE 6"/>
    <property type="match status" value="1"/>
</dbReference>
<dbReference type="Pfam" id="PF04884">
    <property type="entry name" value="UVB_sens_prot"/>
    <property type="match status" value="1"/>
</dbReference>
<dbReference type="PANTHER" id="PTHR12770">
    <property type="entry name" value="RUS1 FAMILY PROTEIN C16ORF58"/>
    <property type="match status" value="1"/>
</dbReference>